<evidence type="ECO:0000256" key="2">
    <source>
        <dbReference type="ARBA" id="ARBA00023277"/>
    </source>
</evidence>
<dbReference type="CDD" id="cd05007">
    <property type="entry name" value="SIS_Etherase"/>
    <property type="match status" value="1"/>
</dbReference>
<dbReference type="EMBL" id="JAMSKV010000008">
    <property type="protein sequence ID" value="MCQ8278875.1"/>
    <property type="molecule type" value="Genomic_DNA"/>
</dbReference>
<dbReference type="Gene3D" id="3.40.50.10490">
    <property type="entry name" value="Glucose-6-phosphate isomerase like protein, domain 1"/>
    <property type="match status" value="1"/>
</dbReference>
<evidence type="ECO:0000313" key="4">
    <source>
        <dbReference type="EMBL" id="MCQ8278875.1"/>
    </source>
</evidence>
<dbReference type="InterPro" id="IPR046348">
    <property type="entry name" value="SIS_dom_sf"/>
</dbReference>
<keyword evidence="5" id="KW-1185">Reference proteome</keyword>
<evidence type="ECO:0000313" key="5">
    <source>
        <dbReference type="Proteomes" id="UP001524587"/>
    </source>
</evidence>
<dbReference type="RefSeq" id="WP_422864355.1">
    <property type="nucleotide sequence ID" value="NZ_JAMSKV010000008.1"/>
</dbReference>
<dbReference type="Gene3D" id="1.10.8.1080">
    <property type="match status" value="1"/>
</dbReference>
<dbReference type="InterPro" id="IPR005488">
    <property type="entry name" value="Etherase_MurQ"/>
</dbReference>
<dbReference type="Proteomes" id="UP001524587">
    <property type="component" value="Unassembled WGS sequence"/>
</dbReference>
<dbReference type="PANTHER" id="PTHR10088:SF4">
    <property type="entry name" value="GLUCOKINASE REGULATORY PROTEIN"/>
    <property type="match status" value="1"/>
</dbReference>
<evidence type="ECO:0000256" key="1">
    <source>
        <dbReference type="ARBA" id="ARBA00023239"/>
    </source>
</evidence>
<sequence>MAIPPAATEQVSRRHAALDSWTVRDQVESLWEGQLAAVAAIGPALPAIAAAVEAALPRLRDGGRLCYAGAGSSGRLGAQDGAELEPTFNWPRDRLVLLVAGGLRALTEAVENAEDDRDSALAQVADAAIGAQDVLIGVAASGGTPFTVAAIREARARGALTIGLANSPHGALLDASEHPVFVATGAEPIAGSTRMKAGTAQKIVLNLLSTAMMTGLGRVHQGRMVDMQARNQKLRRRAVAMVSDLAGCDAERAAQALERAGGQVKPAILVALGLGAEEASLELDRTGGHLRPVLDGLASRKPTP</sequence>
<dbReference type="SUPFAM" id="SSF53697">
    <property type="entry name" value="SIS domain"/>
    <property type="match status" value="1"/>
</dbReference>
<accession>A0ABT1W7L0</accession>
<proteinExistence type="predicted"/>
<dbReference type="PANTHER" id="PTHR10088">
    <property type="entry name" value="GLUCOKINASE REGULATORY PROTEIN"/>
    <property type="match status" value="1"/>
</dbReference>
<dbReference type="PROSITE" id="PS51464">
    <property type="entry name" value="SIS"/>
    <property type="match status" value="1"/>
</dbReference>
<dbReference type="InterPro" id="IPR005486">
    <property type="entry name" value="Glucokinase_regulatory_CS"/>
</dbReference>
<dbReference type="PROSITE" id="PS01272">
    <property type="entry name" value="GCKR"/>
    <property type="match status" value="1"/>
</dbReference>
<evidence type="ECO:0000259" key="3">
    <source>
        <dbReference type="PROSITE" id="PS51464"/>
    </source>
</evidence>
<gene>
    <name evidence="4" type="ORF">NFI95_10480</name>
</gene>
<dbReference type="InterPro" id="IPR001347">
    <property type="entry name" value="SIS_dom"/>
</dbReference>
<dbReference type="NCBIfam" id="NF003915">
    <property type="entry name" value="PRK05441.1"/>
    <property type="match status" value="1"/>
</dbReference>
<comment type="caution">
    <text evidence="4">The sequence shown here is derived from an EMBL/GenBank/DDBJ whole genome shotgun (WGS) entry which is preliminary data.</text>
</comment>
<name>A0ABT1W7L0_9PROT</name>
<reference evidence="4 5" key="1">
    <citation type="submission" date="2022-06" db="EMBL/GenBank/DDBJ databases">
        <title>Endosaccharibacter gen. nov., sp. nov., endophytic bacteria isolated from sugarcane.</title>
        <authorList>
            <person name="Pitiwittayakul N."/>
            <person name="Yukphan P."/>
            <person name="Charoenyingcharoen P."/>
            <person name="Tanasupawat S."/>
        </authorList>
    </citation>
    <scope>NUCLEOTIDE SEQUENCE [LARGE SCALE GENOMIC DNA]</scope>
    <source>
        <strain evidence="4 5">KSS8</strain>
    </source>
</reference>
<dbReference type="InterPro" id="IPR040190">
    <property type="entry name" value="MURQ/GCKR"/>
</dbReference>
<organism evidence="4 5">
    <name type="scientific">Endosaccharibacter trunci</name>
    <dbReference type="NCBI Taxonomy" id="2812733"/>
    <lineage>
        <taxon>Bacteria</taxon>
        <taxon>Pseudomonadati</taxon>
        <taxon>Pseudomonadota</taxon>
        <taxon>Alphaproteobacteria</taxon>
        <taxon>Acetobacterales</taxon>
        <taxon>Acetobacteraceae</taxon>
        <taxon>Endosaccharibacter</taxon>
    </lineage>
</organism>
<feature type="domain" description="SIS" evidence="3">
    <location>
        <begin position="55"/>
        <end position="218"/>
    </location>
</feature>
<keyword evidence="2" id="KW-0119">Carbohydrate metabolism</keyword>
<dbReference type="Pfam" id="PF22645">
    <property type="entry name" value="GKRP_SIS_N"/>
    <property type="match status" value="1"/>
</dbReference>
<keyword evidence="1" id="KW-0456">Lyase</keyword>
<protein>
    <submittedName>
        <fullName evidence="4">N-acetylmuramic acid 6-phosphate etherase</fullName>
    </submittedName>
</protein>
<dbReference type="NCBIfam" id="NF009222">
    <property type="entry name" value="PRK12570.1"/>
    <property type="match status" value="1"/>
</dbReference>